<feature type="transmembrane region" description="Helical" evidence="6">
    <location>
        <begin position="344"/>
        <end position="367"/>
    </location>
</feature>
<proteinExistence type="predicted"/>
<dbReference type="GO" id="GO:0048471">
    <property type="term" value="C:perinuclear region of cytoplasm"/>
    <property type="evidence" value="ECO:0007669"/>
    <property type="project" value="TreeGrafter"/>
</dbReference>
<protein>
    <recommendedName>
        <fullName evidence="9">Metal homeostatis protein BSD2</fullName>
    </recommendedName>
</protein>
<keyword evidence="3 6" id="KW-1133">Transmembrane helix</keyword>
<feature type="transmembrane region" description="Helical" evidence="6">
    <location>
        <begin position="257"/>
        <end position="274"/>
    </location>
</feature>
<dbReference type="GO" id="GO:0005783">
    <property type="term" value="C:endoplasmic reticulum"/>
    <property type="evidence" value="ECO:0007669"/>
    <property type="project" value="TreeGrafter"/>
</dbReference>
<evidence type="ECO:0000256" key="4">
    <source>
        <dbReference type="ARBA" id="ARBA00023136"/>
    </source>
</evidence>
<feature type="compositionally biased region" description="Polar residues" evidence="5">
    <location>
        <begin position="32"/>
        <end position="47"/>
    </location>
</feature>
<dbReference type="Proteomes" id="UP000774326">
    <property type="component" value="Unassembled WGS sequence"/>
</dbReference>
<dbReference type="GO" id="GO:0005794">
    <property type="term" value="C:Golgi apparatus"/>
    <property type="evidence" value="ECO:0007669"/>
    <property type="project" value="TreeGrafter"/>
</dbReference>
<dbReference type="GO" id="GO:0031398">
    <property type="term" value="P:positive regulation of protein ubiquitination"/>
    <property type="evidence" value="ECO:0007669"/>
    <property type="project" value="TreeGrafter"/>
</dbReference>
<dbReference type="Pfam" id="PF10176">
    <property type="entry name" value="NEDD4_Bsd2"/>
    <property type="match status" value="1"/>
</dbReference>
<dbReference type="OrthoDB" id="10003116at2759"/>
<feature type="transmembrane region" description="Helical" evidence="6">
    <location>
        <begin position="224"/>
        <end position="245"/>
    </location>
</feature>
<evidence type="ECO:0000256" key="3">
    <source>
        <dbReference type="ARBA" id="ARBA00022989"/>
    </source>
</evidence>
<comment type="subcellular location">
    <subcellularLocation>
        <location evidence="1">Membrane</location>
        <topology evidence="1">Multi-pass membrane protein</topology>
    </subcellularLocation>
</comment>
<feature type="compositionally biased region" description="Low complexity" evidence="5">
    <location>
        <begin position="76"/>
        <end position="100"/>
    </location>
</feature>
<dbReference type="InterPro" id="IPR019325">
    <property type="entry name" value="NEDD4/Bsd2"/>
</dbReference>
<evidence type="ECO:0000256" key="2">
    <source>
        <dbReference type="ARBA" id="ARBA00022692"/>
    </source>
</evidence>
<dbReference type="GO" id="GO:0030001">
    <property type="term" value="P:metal ion transport"/>
    <property type="evidence" value="ECO:0007669"/>
    <property type="project" value="InterPro"/>
</dbReference>
<dbReference type="GO" id="GO:0016020">
    <property type="term" value="C:membrane"/>
    <property type="evidence" value="ECO:0007669"/>
    <property type="project" value="UniProtKB-SubCell"/>
</dbReference>
<dbReference type="GO" id="GO:0006511">
    <property type="term" value="P:ubiquitin-dependent protein catabolic process"/>
    <property type="evidence" value="ECO:0007669"/>
    <property type="project" value="TreeGrafter"/>
</dbReference>
<feature type="region of interest" description="Disordered" evidence="5">
    <location>
        <begin position="159"/>
        <end position="188"/>
    </location>
</feature>
<evidence type="ECO:0008006" key="9">
    <source>
        <dbReference type="Google" id="ProtNLM"/>
    </source>
</evidence>
<evidence type="ECO:0000313" key="7">
    <source>
        <dbReference type="EMBL" id="KAH3686422.1"/>
    </source>
</evidence>
<dbReference type="EMBL" id="JAEUBG010001443">
    <property type="protein sequence ID" value="KAH3686422.1"/>
    <property type="molecule type" value="Genomic_DNA"/>
</dbReference>
<sequence>MVSYQRVNTELQDLSQFDIDLEAQTHDPLLLGQSQNHRSTNKLSNGSDDYDEEDPDNVRDVNDDEDFSDFDHELGTASAGASSSQNTTSNNMSDNNRNPNIPSFATTRAQIMSGSNTILRTMSRYFNYLDNYNRTASTNGASGSASRINIGGGSQNDGVFSNLSAKPDLQPAHTSDLPPTYIEASSDTSPPYWESTILNPHGNPGGLGDEIFIDGLPVGNIINFIWNALVSLSFQYVGFVLTFVLHTSHAAKEGSKVGLGVTFIMLGWAAMPSWNKAGSSSSGNNLGKLSQSRVQPGVDLQDVYEDVSLSTDIKGTVDQFVSDLPGASAQAQELLRGEPFSWKLWIGGLGLVLFGVWIIVFAVKGYLRAREMERVILMPPQEVNIHPEPETAREEAEEA</sequence>
<name>A0A9P8Q9D8_WICPI</name>
<evidence type="ECO:0000256" key="1">
    <source>
        <dbReference type="ARBA" id="ARBA00004141"/>
    </source>
</evidence>
<dbReference type="PANTHER" id="PTHR13396">
    <property type="entry name" value="NEDD4 FAMILY INTERACTING PROTEIN 1/2"/>
    <property type="match status" value="1"/>
</dbReference>
<gene>
    <name evidence="7" type="ORF">WICPIJ_002601</name>
</gene>
<organism evidence="7 8">
    <name type="scientific">Wickerhamomyces pijperi</name>
    <name type="common">Yeast</name>
    <name type="synonym">Pichia pijperi</name>
    <dbReference type="NCBI Taxonomy" id="599730"/>
    <lineage>
        <taxon>Eukaryota</taxon>
        <taxon>Fungi</taxon>
        <taxon>Dikarya</taxon>
        <taxon>Ascomycota</taxon>
        <taxon>Saccharomycotina</taxon>
        <taxon>Saccharomycetes</taxon>
        <taxon>Phaffomycetales</taxon>
        <taxon>Wickerhamomycetaceae</taxon>
        <taxon>Wickerhamomyces</taxon>
    </lineage>
</organism>
<evidence type="ECO:0000256" key="6">
    <source>
        <dbReference type="SAM" id="Phobius"/>
    </source>
</evidence>
<dbReference type="AlphaFoldDB" id="A0A9P8Q9D8"/>
<reference evidence="7" key="2">
    <citation type="submission" date="2021-01" db="EMBL/GenBank/DDBJ databases">
        <authorList>
            <person name="Schikora-Tamarit M.A."/>
        </authorList>
    </citation>
    <scope>NUCLEOTIDE SEQUENCE</scope>
    <source>
        <strain evidence="7">CBS2887</strain>
    </source>
</reference>
<evidence type="ECO:0000256" key="5">
    <source>
        <dbReference type="SAM" id="MobiDB-lite"/>
    </source>
</evidence>
<evidence type="ECO:0000313" key="8">
    <source>
        <dbReference type="Proteomes" id="UP000774326"/>
    </source>
</evidence>
<keyword evidence="8" id="KW-1185">Reference proteome</keyword>
<feature type="region of interest" description="Disordered" evidence="5">
    <location>
        <begin position="29"/>
        <end position="103"/>
    </location>
</feature>
<keyword evidence="2 6" id="KW-0812">Transmembrane</keyword>
<keyword evidence="4 6" id="KW-0472">Membrane</keyword>
<accession>A0A9P8Q9D8</accession>
<reference evidence="7" key="1">
    <citation type="journal article" date="2021" name="Open Biol.">
        <title>Shared evolutionary footprints suggest mitochondrial oxidative damage underlies multiple complex I losses in fungi.</title>
        <authorList>
            <person name="Schikora-Tamarit M.A."/>
            <person name="Marcet-Houben M."/>
            <person name="Nosek J."/>
            <person name="Gabaldon T."/>
        </authorList>
    </citation>
    <scope>NUCLEOTIDE SEQUENCE</scope>
    <source>
        <strain evidence="7">CBS2887</strain>
    </source>
</reference>
<comment type="caution">
    <text evidence="7">The sequence shown here is derived from an EMBL/GenBank/DDBJ whole genome shotgun (WGS) entry which is preliminary data.</text>
</comment>
<dbReference type="PANTHER" id="PTHR13396:SF5">
    <property type="entry name" value="NEDD4 FAMILY INTERACTING PROTEIN"/>
    <property type="match status" value="1"/>
</dbReference>
<dbReference type="GO" id="GO:0007034">
    <property type="term" value="P:vacuolar transport"/>
    <property type="evidence" value="ECO:0007669"/>
    <property type="project" value="InterPro"/>
</dbReference>